<dbReference type="EMBL" id="BK059105">
    <property type="protein sequence ID" value="DAE30876.1"/>
    <property type="molecule type" value="Genomic_DNA"/>
</dbReference>
<name>A0A8S5RIR8_9VIRU</name>
<reference evidence="1" key="1">
    <citation type="journal article" date="2021" name="Proc. Natl. Acad. Sci. U.S.A.">
        <title>A Catalog of Tens of Thousands of Viruses from Human Metagenomes Reveals Hidden Associations with Chronic Diseases.</title>
        <authorList>
            <person name="Tisza M.J."/>
            <person name="Buck C.B."/>
        </authorList>
    </citation>
    <scope>NUCLEOTIDE SEQUENCE</scope>
    <source>
        <strain evidence="1">CtML55</strain>
    </source>
</reference>
<protein>
    <submittedName>
        <fullName evidence="1">Uncharacterized protein</fullName>
    </submittedName>
</protein>
<sequence>MAVHNPFSPPLYIDIKLKQKQKSISSINILKF</sequence>
<evidence type="ECO:0000313" key="1">
    <source>
        <dbReference type="EMBL" id="DAE30876.1"/>
    </source>
</evidence>
<proteinExistence type="predicted"/>
<organism evidence="1">
    <name type="scientific">virus sp. ctML55</name>
    <dbReference type="NCBI Taxonomy" id="2827627"/>
    <lineage>
        <taxon>Viruses</taxon>
    </lineage>
</organism>
<accession>A0A8S5RIR8</accession>